<feature type="compositionally biased region" description="Gly residues" evidence="1">
    <location>
        <begin position="174"/>
        <end position="183"/>
    </location>
</feature>
<feature type="region of interest" description="Disordered" evidence="1">
    <location>
        <begin position="1"/>
        <end position="191"/>
    </location>
</feature>
<dbReference type="Proteomes" id="UP001305779">
    <property type="component" value="Unassembled WGS sequence"/>
</dbReference>
<sequence length="191" mass="21029">MDEGETPRKRKAEKSVSPESDEDKTPSKNAKTKEPSPNSSGYTMSPNQMHLYNLFAKSKPSGMAKAAGWQRPEEQVGPEELERRRVRMEQRERQRQQLAQVGNSPRQSRLFTRNEGTATADEEEEEEANTPASFVGSPMSEDRDSQDSQGSASSFLTQIQWQRGDESDEERRNGGTGSGGGGGGDDEMGGV</sequence>
<evidence type="ECO:0000313" key="2">
    <source>
        <dbReference type="EMBL" id="KAK4505325.1"/>
    </source>
</evidence>
<feature type="compositionally biased region" description="Basic and acidic residues" evidence="1">
    <location>
        <begin position="163"/>
        <end position="173"/>
    </location>
</feature>
<feature type="compositionally biased region" description="Polar residues" evidence="1">
    <location>
        <begin position="147"/>
        <end position="161"/>
    </location>
</feature>
<feature type="compositionally biased region" description="Polar residues" evidence="1">
    <location>
        <begin position="102"/>
        <end position="117"/>
    </location>
</feature>
<accession>A0ABR0EV59</accession>
<reference evidence="2 3" key="1">
    <citation type="journal article" date="2023" name="G3 (Bethesda)">
        <title>A chromosome-level genome assembly of Zasmidium syzygii isolated from banana leaves.</title>
        <authorList>
            <person name="van Westerhoven A.C."/>
            <person name="Mehrabi R."/>
            <person name="Talebi R."/>
            <person name="Steentjes M.B.F."/>
            <person name="Corcolon B."/>
            <person name="Chong P.A."/>
            <person name="Kema G.H.J."/>
            <person name="Seidl M.F."/>
        </authorList>
    </citation>
    <scope>NUCLEOTIDE SEQUENCE [LARGE SCALE GENOMIC DNA]</scope>
    <source>
        <strain evidence="2 3">P124</strain>
    </source>
</reference>
<comment type="caution">
    <text evidence="2">The sequence shown here is derived from an EMBL/GenBank/DDBJ whole genome shotgun (WGS) entry which is preliminary data.</text>
</comment>
<protein>
    <submittedName>
        <fullName evidence="2">Uncharacterized protein</fullName>
    </submittedName>
</protein>
<name>A0ABR0EV59_ZASCE</name>
<dbReference type="EMBL" id="JAXOVC010000002">
    <property type="protein sequence ID" value="KAK4505325.1"/>
    <property type="molecule type" value="Genomic_DNA"/>
</dbReference>
<feature type="compositionally biased region" description="Polar residues" evidence="1">
    <location>
        <begin position="35"/>
        <end position="50"/>
    </location>
</feature>
<gene>
    <name evidence="2" type="ORF">PRZ48_003288</name>
</gene>
<evidence type="ECO:0000313" key="3">
    <source>
        <dbReference type="Proteomes" id="UP001305779"/>
    </source>
</evidence>
<organism evidence="2 3">
    <name type="scientific">Zasmidium cellare</name>
    <name type="common">Wine cellar mold</name>
    <name type="synonym">Racodium cellare</name>
    <dbReference type="NCBI Taxonomy" id="395010"/>
    <lineage>
        <taxon>Eukaryota</taxon>
        <taxon>Fungi</taxon>
        <taxon>Dikarya</taxon>
        <taxon>Ascomycota</taxon>
        <taxon>Pezizomycotina</taxon>
        <taxon>Dothideomycetes</taxon>
        <taxon>Dothideomycetidae</taxon>
        <taxon>Mycosphaerellales</taxon>
        <taxon>Mycosphaerellaceae</taxon>
        <taxon>Zasmidium</taxon>
    </lineage>
</organism>
<feature type="compositionally biased region" description="Basic and acidic residues" evidence="1">
    <location>
        <begin position="80"/>
        <end position="95"/>
    </location>
</feature>
<proteinExistence type="predicted"/>
<evidence type="ECO:0000256" key="1">
    <source>
        <dbReference type="SAM" id="MobiDB-lite"/>
    </source>
</evidence>
<feature type="compositionally biased region" description="Basic and acidic residues" evidence="1">
    <location>
        <begin position="23"/>
        <end position="34"/>
    </location>
</feature>
<keyword evidence="3" id="KW-1185">Reference proteome</keyword>